<keyword evidence="1" id="KW-0677">Repeat</keyword>
<dbReference type="InterPro" id="IPR027417">
    <property type="entry name" value="P-loop_NTPase"/>
</dbReference>
<keyword evidence="5" id="KW-1133">Transmembrane helix</keyword>
<dbReference type="EMBL" id="CP016808">
    <property type="protein sequence ID" value="ANY65719.1"/>
    <property type="molecule type" value="Genomic_DNA"/>
</dbReference>
<proteinExistence type="predicted"/>
<feature type="binding site" evidence="4">
    <location>
        <begin position="826"/>
        <end position="833"/>
    </location>
    <ligand>
        <name>ATP</name>
        <dbReference type="ChEBI" id="CHEBI:30616"/>
    </ligand>
</feature>
<dbReference type="PANTHER" id="PTHR22683">
    <property type="entry name" value="SPORULATION PROTEIN RELATED"/>
    <property type="match status" value="1"/>
</dbReference>
<evidence type="ECO:0000256" key="1">
    <source>
        <dbReference type="ARBA" id="ARBA00022737"/>
    </source>
</evidence>
<keyword evidence="5" id="KW-0812">Transmembrane</keyword>
<dbReference type="NCBIfam" id="TIGR03928">
    <property type="entry name" value="T7_EssCb_Firm"/>
    <property type="match status" value="1"/>
</dbReference>
<dbReference type="RefSeq" id="WP_172455381.1">
    <property type="nucleotide sequence ID" value="NZ_CP016808.1"/>
</dbReference>
<dbReference type="Gene3D" id="3.40.50.300">
    <property type="entry name" value="P-loop containing nucleotide triphosphate hydrolases"/>
    <property type="match status" value="2"/>
</dbReference>
<evidence type="ECO:0000313" key="7">
    <source>
        <dbReference type="EMBL" id="ANY65719.1"/>
    </source>
</evidence>
<evidence type="ECO:0000256" key="2">
    <source>
        <dbReference type="ARBA" id="ARBA00022741"/>
    </source>
</evidence>
<feature type="transmembrane region" description="Helical" evidence="5">
    <location>
        <begin position="40"/>
        <end position="60"/>
    </location>
</feature>
<dbReference type="SUPFAM" id="SSF52540">
    <property type="entry name" value="P-loop containing nucleoside triphosphate hydrolases"/>
    <property type="match status" value="2"/>
</dbReference>
<evidence type="ECO:0000256" key="5">
    <source>
        <dbReference type="SAM" id="Phobius"/>
    </source>
</evidence>
<dbReference type="InterPro" id="IPR050206">
    <property type="entry name" value="FtsK/SpoIIIE/SftA"/>
</dbReference>
<feature type="binding site" evidence="4">
    <location>
        <begin position="485"/>
        <end position="492"/>
    </location>
    <ligand>
        <name>ATP</name>
        <dbReference type="ChEBI" id="CHEBI:30616"/>
    </ligand>
</feature>
<dbReference type="PROSITE" id="PS50901">
    <property type="entry name" value="FTSK"/>
    <property type="match status" value="2"/>
</dbReference>
<feature type="transmembrane region" description="Helical" evidence="5">
    <location>
        <begin position="67"/>
        <end position="87"/>
    </location>
</feature>
<dbReference type="InterPro" id="IPR002543">
    <property type="entry name" value="FtsK_dom"/>
</dbReference>
<sequence length="1330" mass="149574">MDIKSASDTQIQRTPRIMPYYPDGELVLQDPARPLGKPTFSWLTILVPPLAMLVVAIFMSTLTKSHIMLISTIGMTTVTVVVSILNYRSTVKKHEEQTKKQEKKYLDYLFNIRYELLEASNQQREALRVISPSIDECISIVKQRQKQLWERTAIETDFLSVRMGNGMQPLALNPTYTSNTKAVDEDNPLEKIASTICEEMAFVQDVPVQIPLQSISTLGLFGKRAEVSEFLNALLVHLTTHHGFDDVKIVGLFDQAEMEMWGWTKWLPHTWDKDREIRFLASNEYEASILADVLLAEMKRRDEDKPSYGTKTIKLPHYVFLMLAPTLWEDSDLMKYIVSNNDSLGITSIFISERIDVALPLNSQVIIEVKNGQGMTRKDQNNCMGQATYHFLSDSVSCKRAEHFSRMLAPLTIKETKNNSFIPPMVTFLDSFNVKLVEELNITNRWGENQANRTLAVPLGQASAGKTLLFDMHEKNYGPHGLVAGTTGSGKSELLQSLLLALAVNYHPHEIAFVLIDYKGGGMANAFAGLPHLVGTITNLGGNQINRALASIKSELLRRQRLFGEAGVTSIDDYIVLYREHKVQLPLPHLIIVVDEFAELKSDQPEFMKELVSAARVGRSLGIHLILATQKPSGVVDDQIWSNSRFKLCLKVQTPSDSQEMLKRPDAAEIKEKGRGYLQVGNNEVFTLFQSSWSGAPYNNTDSEEEVAIKANSLSINGERKRLLPKVSNHNESKRLNQLESVVKYINRVSEEQNIREAFQLWLPPLPELLSLQELLVNEEGWNGQQWTEPGDYLVAPVGLIDNPSQQAQYQLKIDFGRDGHLLIYGAPSSGKTTMLKTILMSLALKYNPDYVHFYILDFGTRTLGVFNDIPHLGDVIYPEDEQKVDKLLQLLLTELEDRKRKFSKLGISNLVAYRSYTKEEIPSIVVALDNYTGFAESYVEQVLELGKLVREGGNYGIYFVFTGNAINTFPYRIAQNIKQSIVFQMVDSSDYSSIVGRTEGLEPAKVVGRGLVKDQMPLEFQGATPVEGESDDQIAEGIRVLSGQMKDKWKKKQVKTIAIIPDELSIKEFIENVKSHAGGQGEQKYAFPVGLDWDSTLPFAMDVSSTNNLLLSYAPSVNAELLFASLLHSMSAFLDSERVKINVFDSSTVLKSSGNINLEHVHYMRTEGEFSLLTHSVIEQLQIRKNDSREYVANMDDPDQFNESDYILSRYPLFIICLPDIKASIERMDSDSLQHMERIARFGGGLGVHLLIGGLAEEIDQLQLVTSLVPLLAEGESKMLVGGKPFEHTTLIGDSYKGDFQELNRKMQEGEARFVIGTEIKRLKMPTVL</sequence>
<dbReference type="Pfam" id="PF01580">
    <property type="entry name" value="FtsK_SpoIIIE"/>
    <property type="match status" value="2"/>
</dbReference>
<protein>
    <submittedName>
        <fullName evidence="7">Type VII secretion protein EssC</fullName>
    </submittedName>
</protein>
<organism evidence="7">
    <name type="scientific">Paenibacillus sp. BIHB 4019</name>
    <dbReference type="NCBI Taxonomy" id="1870819"/>
    <lineage>
        <taxon>Bacteria</taxon>
        <taxon>Bacillati</taxon>
        <taxon>Bacillota</taxon>
        <taxon>Bacilli</taxon>
        <taxon>Bacillales</taxon>
        <taxon>Paenibacillaceae</taxon>
        <taxon>Paenibacillus</taxon>
    </lineage>
</organism>
<keyword evidence="3 4" id="KW-0067">ATP-binding</keyword>
<dbReference type="GO" id="GO:0003677">
    <property type="term" value="F:DNA binding"/>
    <property type="evidence" value="ECO:0007669"/>
    <property type="project" value="InterPro"/>
</dbReference>
<dbReference type="GO" id="GO:0005524">
    <property type="term" value="F:ATP binding"/>
    <property type="evidence" value="ECO:0007669"/>
    <property type="project" value="UniProtKB-UniRule"/>
</dbReference>
<dbReference type="GO" id="GO:0016020">
    <property type="term" value="C:membrane"/>
    <property type="evidence" value="ECO:0007669"/>
    <property type="project" value="UniProtKB-SubCell"/>
</dbReference>
<keyword evidence="5" id="KW-0472">Membrane</keyword>
<feature type="domain" description="FtsK" evidence="6">
    <location>
        <begin position="465"/>
        <end position="659"/>
    </location>
</feature>
<dbReference type="InterPro" id="IPR023839">
    <property type="entry name" value="Firmicutes_EssC_C"/>
</dbReference>
<dbReference type="SMART" id="SM00382">
    <property type="entry name" value="AAA"/>
    <property type="match status" value="2"/>
</dbReference>
<reference evidence="7" key="1">
    <citation type="submission" date="2016-08" db="EMBL/GenBank/DDBJ databases">
        <title>Complete Genome Seqeunce of Paenibacillus sp. BIHB 4019 from tea rhizoplane.</title>
        <authorList>
            <person name="Thakur R."/>
            <person name="Swarnkar M.K."/>
            <person name="Gulati A."/>
        </authorList>
    </citation>
    <scope>NUCLEOTIDE SEQUENCE [LARGE SCALE GENOMIC DNA]</scope>
    <source>
        <strain evidence="7">BIHB4019</strain>
    </source>
</reference>
<evidence type="ECO:0000259" key="6">
    <source>
        <dbReference type="PROSITE" id="PS50901"/>
    </source>
</evidence>
<feature type="domain" description="FtsK" evidence="6">
    <location>
        <begin position="809"/>
        <end position="993"/>
    </location>
</feature>
<evidence type="ECO:0000256" key="3">
    <source>
        <dbReference type="ARBA" id="ARBA00022840"/>
    </source>
</evidence>
<dbReference type="InterPro" id="IPR003593">
    <property type="entry name" value="AAA+_ATPase"/>
</dbReference>
<dbReference type="PANTHER" id="PTHR22683:SF1">
    <property type="entry name" value="TYPE VII SECRETION SYSTEM PROTEIN ESSC"/>
    <property type="match status" value="1"/>
</dbReference>
<evidence type="ECO:0000256" key="4">
    <source>
        <dbReference type="PROSITE-ProRule" id="PRU00289"/>
    </source>
</evidence>
<keyword evidence="2 4" id="KW-0547">Nucleotide-binding</keyword>
<name>A0A1B2DDD4_9BACL</name>
<gene>
    <name evidence="7" type="ORF">BBD42_04000</name>
</gene>
<dbReference type="CDD" id="cd01127">
    <property type="entry name" value="TrwB_TraG_TraD_VirD4"/>
    <property type="match status" value="1"/>
</dbReference>
<accession>A0A1B2DDD4</accession>